<feature type="active site" evidence="11">
    <location>
        <position position="44"/>
    </location>
</feature>
<evidence type="ECO:0000256" key="9">
    <source>
        <dbReference type="ARBA" id="ARBA00023128"/>
    </source>
</evidence>
<evidence type="ECO:0000256" key="1">
    <source>
        <dbReference type="ARBA" id="ARBA00004434"/>
    </source>
</evidence>
<evidence type="ECO:0000256" key="2">
    <source>
        <dbReference type="ARBA" id="ARBA00007066"/>
    </source>
</evidence>
<evidence type="ECO:0000256" key="6">
    <source>
        <dbReference type="ARBA" id="ARBA00022792"/>
    </source>
</evidence>
<keyword evidence="10 12" id="KW-0472">Membrane</keyword>
<dbReference type="InterPro" id="IPR037730">
    <property type="entry name" value="IMP2"/>
</dbReference>
<evidence type="ECO:0000256" key="10">
    <source>
        <dbReference type="ARBA" id="ARBA00023136"/>
    </source>
</evidence>
<dbReference type="InterPro" id="IPR019533">
    <property type="entry name" value="Peptidase_S26"/>
</dbReference>
<evidence type="ECO:0000259" key="13">
    <source>
        <dbReference type="Pfam" id="PF10502"/>
    </source>
</evidence>
<dbReference type="AlphaFoldDB" id="A0A9P5D4W5"/>
<comment type="similarity">
    <text evidence="2">Belongs to the peptidase S26 family. IMP2 subfamily.</text>
</comment>
<keyword evidence="7" id="KW-0378">Hydrolase</keyword>
<dbReference type="GeneID" id="55966508"/>
<evidence type="ECO:0000256" key="7">
    <source>
        <dbReference type="ARBA" id="ARBA00022801"/>
    </source>
</evidence>
<evidence type="ECO:0000256" key="8">
    <source>
        <dbReference type="ARBA" id="ARBA00022989"/>
    </source>
</evidence>
<reference evidence="14" key="1">
    <citation type="submission" date="2020-03" db="EMBL/GenBank/DDBJ databases">
        <title>Site-based positive gene gene selection in Geosmithia morbida across the United States reveals a broad range of putative effectors and factors for local host and environmental adapation.</title>
        <authorList>
            <person name="Onufrak A."/>
            <person name="Murdoch R.W."/>
            <person name="Gazis R."/>
            <person name="Huff M."/>
            <person name="Staton M."/>
            <person name="Klingeman W."/>
            <person name="Hadziabdic D."/>
        </authorList>
    </citation>
    <scope>NUCLEOTIDE SEQUENCE</scope>
    <source>
        <strain evidence="14">1262</strain>
    </source>
</reference>
<dbReference type="GO" id="GO:0004252">
    <property type="term" value="F:serine-type endopeptidase activity"/>
    <property type="evidence" value="ECO:0007669"/>
    <property type="project" value="InterPro"/>
</dbReference>
<evidence type="ECO:0000256" key="3">
    <source>
        <dbReference type="ARBA" id="ARBA00013650"/>
    </source>
</evidence>
<dbReference type="Pfam" id="PF10502">
    <property type="entry name" value="Peptidase_S26"/>
    <property type="match status" value="1"/>
</dbReference>
<dbReference type="GO" id="GO:0006465">
    <property type="term" value="P:signal peptide processing"/>
    <property type="evidence" value="ECO:0007669"/>
    <property type="project" value="InterPro"/>
</dbReference>
<dbReference type="InterPro" id="IPR000223">
    <property type="entry name" value="Pept_S26A_signal_pept_1"/>
</dbReference>
<protein>
    <recommendedName>
        <fullName evidence="3">Mitochondrial inner membrane protease subunit 2</fullName>
    </recommendedName>
</protein>
<accession>A0A9P5D4W5</accession>
<keyword evidence="9" id="KW-0496">Mitochondrion</keyword>
<evidence type="ECO:0000256" key="4">
    <source>
        <dbReference type="ARBA" id="ARBA00022670"/>
    </source>
</evidence>
<dbReference type="PANTHER" id="PTHR46041">
    <property type="entry name" value="MITOCHONDRIAL INNER MEMBRANE PROTEASE SUBUNIT 2"/>
    <property type="match status" value="1"/>
</dbReference>
<gene>
    <name evidence="14" type="ORF">GMORB2_0278</name>
</gene>
<comment type="caution">
    <text evidence="14">The sequence shown here is derived from an EMBL/GenBank/DDBJ whole genome shotgun (WGS) entry which is preliminary data.</text>
</comment>
<evidence type="ECO:0000256" key="5">
    <source>
        <dbReference type="ARBA" id="ARBA00022692"/>
    </source>
</evidence>
<evidence type="ECO:0000256" key="12">
    <source>
        <dbReference type="SAM" id="Phobius"/>
    </source>
</evidence>
<feature type="domain" description="Peptidase S26" evidence="13">
    <location>
        <begin position="26"/>
        <end position="106"/>
    </location>
</feature>
<dbReference type="OrthoDB" id="9996127at2759"/>
<proteinExistence type="inferred from homology"/>
<feature type="active site" evidence="11">
    <location>
        <position position="93"/>
    </location>
</feature>
<keyword evidence="15" id="KW-1185">Reference proteome</keyword>
<dbReference type="PANTHER" id="PTHR46041:SF2">
    <property type="entry name" value="MITOCHONDRIAL INNER MEMBRANE PROTEASE SUBUNIT 2"/>
    <property type="match status" value="1"/>
</dbReference>
<dbReference type="SUPFAM" id="SSF51306">
    <property type="entry name" value="LexA/Signal peptidase"/>
    <property type="match status" value="1"/>
</dbReference>
<dbReference type="RefSeq" id="XP_035325194.1">
    <property type="nucleotide sequence ID" value="XM_035462264.1"/>
</dbReference>
<keyword evidence="4 14" id="KW-0645">Protease</keyword>
<dbReference type="GO" id="GO:0042720">
    <property type="term" value="C:mitochondrial inner membrane peptidase complex"/>
    <property type="evidence" value="ECO:0007669"/>
    <property type="project" value="InterPro"/>
</dbReference>
<evidence type="ECO:0000313" key="15">
    <source>
        <dbReference type="Proteomes" id="UP000749293"/>
    </source>
</evidence>
<dbReference type="PRINTS" id="PR00727">
    <property type="entry name" value="LEADERPTASE"/>
</dbReference>
<dbReference type="EMBL" id="JAANYQ010000001">
    <property type="protein sequence ID" value="KAF4126542.1"/>
    <property type="molecule type" value="Genomic_DNA"/>
</dbReference>
<feature type="transmembrane region" description="Helical" evidence="12">
    <location>
        <begin position="12"/>
        <end position="32"/>
    </location>
</feature>
<sequence length="174" mass="19268">MAAASRASIARAVAWNLAGLATWVPVIAWFNLHVAELTTVNGPSMYPLFNAEKDSTLTRDVALNWKWKAQDDLERGMVVALRSPVHPEVVSVKRIIAMEGELVQTRAPFPTATIQVPEGHVWVEGDGPLGSSLDSNTYGPVSKRLITGKITHMVFPFRKFGAIDWRERAIRPPR</sequence>
<keyword evidence="8 12" id="KW-1133">Transmembrane helix</keyword>
<dbReference type="Proteomes" id="UP000749293">
    <property type="component" value="Unassembled WGS sequence"/>
</dbReference>
<dbReference type="CDD" id="cd06530">
    <property type="entry name" value="S26_SPase_I"/>
    <property type="match status" value="1"/>
</dbReference>
<evidence type="ECO:0000313" key="14">
    <source>
        <dbReference type="EMBL" id="KAF4126542.1"/>
    </source>
</evidence>
<dbReference type="Gene3D" id="2.10.109.10">
    <property type="entry name" value="Umud Fragment, subunit A"/>
    <property type="match status" value="1"/>
</dbReference>
<name>A0A9P5D4W5_9HYPO</name>
<keyword evidence="5 12" id="KW-0812">Transmembrane</keyword>
<dbReference type="InterPro" id="IPR036286">
    <property type="entry name" value="LexA/Signal_pep-like_sf"/>
</dbReference>
<comment type="subcellular location">
    <subcellularLocation>
        <location evidence="1">Mitochondrion inner membrane</location>
        <topology evidence="1">Single-pass membrane protein</topology>
    </subcellularLocation>
</comment>
<organism evidence="14 15">
    <name type="scientific">Geosmithia morbida</name>
    <dbReference type="NCBI Taxonomy" id="1094350"/>
    <lineage>
        <taxon>Eukaryota</taxon>
        <taxon>Fungi</taxon>
        <taxon>Dikarya</taxon>
        <taxon>Ascomycota</taxon>
        <taxon>Pezizomycotina</taxon>
        <taxon>Sordariomycetes</taxon>
        <taxon>Hypocreomycetidae</taxon>
        <taxon>Hypocreales</taxon>
        <taxon>Bionectriaceae</taxon>
        <taxon>Geosmithia</taxon>
    </lineage>
</organism>
<dbReference type="GO" id="GO:0006627">
    <property type="term" value="P:protein processing involved in protein targeting to mitochondrion"/>
    <property type="evidence" value="ECO:0007669"/>
    <property type="project" value="InterPro"/>
</dbReference>
<evidence type="ECO:0000256" key="11">
    <source>
        <dbReference type="PIRSR" id="PIRSR600223-1"/>
    </source>
</evidence>
<keyword evidence="6" id="KW-0999">Mitochondrion inner membrane</keyword>